<proteinExistence type="predicted"/>
<evidence type="ECO:0000313" key="2">
    <source>
        <dbReference type="EMBL" id="MFC3199490.1"/>
    </source>
</evidence>
<evidence type="ECO:0008006" key="4">
    <source>
        <dbReference type="Google" id="ProtNLM"/>
    </source>
</evidence>
<feature type="non-terminal residue" evidence="2">
    <location>
        <position position="1"/>
    </location>
</feature>
<gene>
    <name evidence="2" type="ORF">ACFOET_17845</name>
</gene>
<evidence type="ECO:0000256" key="1">
    <source>
        <dbReference type="SAM" id="MobiDB-lite"/>
    </source>
</evidence>
<keyword evidence="3" id="KW-1185">Reference proteome</keyword>
<reference evidence="3" key="1">
    <citation type="journal article" date="2019" name="Int. J. Syst. Evol. Microbiol.">
        <title>The Global Catalogue of Microorganisms (GCM) 10K type strain sequencing project: providing services to taxonomists for standard genome sequencing and annotation.</title>
        <authorList>
            <consortium name="The Broad Institute Genomics Platform"/>
            <consortium name="The Broad Institute Genome Sequencing Center for Infectious Disease"/>
            <person name="Wu L."/>
            <person name="Ma J."/>
        </authorList>
    </citation>
    <scope>NUCLEOTIDE SEQUENCE [LARGE SCALE GENOMIC DNA]</scope>
    <source>
        <strain evidence="3">KCTC 52416</strain>
    </source>
</reference>
<feature type="compositionally biased region" description="Polar residues" evidence="1">
    <location>
        <begin position="286"/>
        <end position="295"/>
    </location>
</feature>
<dbReference type="Proteomes" id="UP001595526">
    <property type="component" value="Unassembled WGS sequence"/>
</dbReference>
<dbReference type="EMBL" id="JBHRTA010000049">
    <property type="protein sequence ID" value="MFC3199490.1"/>
    <property type="molecule type" value="Genomic_DNA"/>
</dbReference>
<comment type="caution">
    <text evidence="2">The sequence shown here is derived from an EMBL/GenBank/DDBJ whole genome shotgun (WGS) entry which is preliminary data.</text>
</comment>
<dbReference type="RefSeq" id="WP_379025172.1">
    <property type="nucleotide sequence ID" value="NZ_JBHRTA010000049.1"/>
</dbReference>
<evidence type="ECO:0000313" key="3">
    <source>
        <dbReference type="Proteomes" id="UP001595526"/>
    </source>
</evidence>
<sequence length="295" mass="32755">VRDGRPVTDERGIRRLMGTETHCFTTTVYAYVNGILNSTHSRTTCITINTGSNGEQEAIDWIDPGDGGGGGPWQNPPEDQTVTMDINDELDDYPCAKALVVQLTALDNGLAKLLDEIFGDSENFEINFESSDLLADDEDGVETGHGLSFDNWNNPTYNSTVKLNTFILENATKEYILVTMYHEALHSFLRAEQSRMGNATFHTKYPEMTEYEYTYGNGKRTKKYKIAQNHARFAVYVDAMTDAIRSFNPNMPLASARAMAKMGIVESSSLSNTEKLLNGNERDVSKGNSKGTKCP</sequence>
<name>A0ABV7JN04_9SPHI</name>
<accession>A0ABV7JN04</accession>
<feature type="region of interest" description="Disordered" evidence="1">
    <location>
        <begin position="273"/>
        <end position="295"/>
    </location>
</feature>
<protein>
    <recommendedName>
        <fullName evidence="4">SprT-like family protein</fullName>
    </recommendedName>
</protein>
<organism evidence="2 3">
    <name type="scientific">Parapedobacter deserti</name>
    <dbReference type="NCBI Taxonomy" id="1912957"/>
    <lineage>
        <taxon>Bacteria</taxon>
        <taxon>Pseudomonadati</taxon>
        <taxon>Bacteroidota</taxon>
        <taxon>Sphingobacteriia</taxon>
        <taxon>Sphingobacteriales</taxon>
        <taxon>Sphingobacteriaceae</taxon>
        <taxon>Parapedobacter</taxon>
    </lineage>
</organism>